<dbReference type="GeneID" id="69117577"/>
<dbReference type="EMBL" id="JBHRWN010000002">
    <property type="protein sequence ID" value="MFC3476513.1"/>
    <property type="molecule type" value="Genomic_DNA"/>
</dbReference>
<feature type="transmembrane region" description="Helical" evidence="1">
    <location>
        <begin position="228"/>
        <end position="248"/>
    </location>
</feature>
<keyword evidence="1" id="KW-0472">Membrane</keyword>
<keyword evidence="1" id="KW-0812">Transmembrane</keyword>
<feature type="transmembrane region" description="Helical" evidence="1">
    <location>
        <begin position="254"/>
        <end position="274"/>
    </location>
</feature>
<feature type="transmembrane region" description="Helical" evidence="1">
    <location>
        <begin position="105"/>
        <end position="129"/>
    </location>
</feature>
<gene>
    <name evidence="2" type="ORF">ACFOKC_02115</name>
</gene>
<dbReference type="AlphaFoldDB" id="A0ABD5NB71"/>
<feature type="transmembrane region" description="Helical" evidence="1">
    <location>
        <begin position="197"/>
        <end position="216"/>
    </location>
</feature>
<evidence type="ECO:0000313" key="2">
    <source>
        <dbReference type="EMBL" id="MFC3476513.1"/>
    </source>
</evidence>
<feature type="transmembrane region" description="Helical" evidence="1">
    <location>
        <begin position="304"/>
        <end position="322"/>
    </location>
</feature>
<protein>
    <recommendedName>
        <fullName evidence="4">Yip1 domain-containing protein</fullName>
    </recommendedName>
</protein>
<organism evidence="2 3">
    <name type="scientific">Halobacterium litoreum</name>
    <dbReference type="NCBI Taxonomy" id="2039234"/>
    <lineage>
        <taxon>Archaea</taxon>
        <taxon>Methanobacteriati</taxon>
        <taxon>Methanobacteriota</taxon>
        <taxon>Stenosarchaea group</taxon>
        <taxon>Halobacteria</taxon>
        <taxon>Halobacteriales</taxon>
        <taxon>Halobacteriaceae</taxon>
        <taxon>Halobacterium</taxon>
    </lineage>
</organism>
<keyword evidence="3" id="KW-1185">Reference proteome</keyword>
<feature type="transmembrane region" description="Helical" evidence="1">
    <location>
        <begin position="141"/>
        <end position="163"/>
    </location>
</feature>
<sequence length="323" mass="33706">MDWSPLRALVRPERAFDEDVRARVGLAVVLALCVLNGVAATQGAGAVASATDGTVTVDNPDRPGDWICDEAATDDFYENYREACANEPETVERSLSSYARPAADALAGTAFLAPLAVWLAVSGVIALAFGGASADDPSDRVRLSTVAAATGVGLAPAALRYAARPFFVERSLSDYSPAGIESTRDAAAAAMTPESTLYALVVVATLAWSAYVWRGTWRAAIGTESRRVDAVAVGCAAVLSLSAFSPVYLGGGAAIYGILFLLLGGLGLAFPRVLERIELAFDLIGTRGGESVEPKPWRVYLEQVGSLLFVLFGAVAVGGLLFP</sequence>
<dbReference type="Proteomes" id="UP001595660">
    <property type="component" value="Unassembled WGS sequence"/>
</dbReference>
<name>A0ABD5NB71_9EURY</name>
<comment type="caution">
    <text evidence="2">The sequence shown here is derived from an EMBL/GenBank/DDBJ whole genome shotgun (WGS) entry which is preliminary data.</text>
</comment>
<evidence type="ECO:0000256" key="1">
    <source>
        <dbReference type="SAM" id="Phobius"/>
    </source>
</evidence>
<proteinExistence type="predicted"/>
<accession>A0ABD5NB71</accession>
<dbReference type="RefSeq" id="WP_232572340.1">
    <property type="nucleotide sequence ID" value="NZ_CP089466.1"/>
</dbReference>
<reference evidence="2 3" key="1">
    <citation type="journal article" date="2019" name="Int. J. Syst. Evol. Microbiol.">
        <title>The Global Catalogue of Microorganisms (GCM) 10K type strain sequencing project: providing services to taxonomists for standard genome sequencing and annotation.</title>
        <authorList>
            <consortium name="The Broad Institute Genomics Platform"/>
            <consortium name="The Broad Institute Genome Sequencing Center for Infectious Disease"/>
            <person name="Wu L."/>
            <person name="Ma J."/>
        </authorList>
    </citation>
    <scope>NUCLEOTIDE SEQUENCE [LARGE SCALE GENOMIC DNA]</scope>
    <source>
        <strain evidence="2 3">CGMCC 1.12562</strain>
    </source>
</reference>
<evidence type="ECO:0000313" key="3">
    <source>
        <dbReference type="Proteomes" id="UP001595660"/>
    </source>
</evidence>
<keyword evidence="1" id="KW-1133">Transmembrane helix</keyword>
<feature type="transmembrane region" description="Helical" evidence="1">
    <location>
        <begin position="20"/>
        <end position="39"/>
    </location>
</feature>
<evidence type="ECO:0008006" key="4">
    <source>
        <dbReference type="Google" id="ProtNLM"/>
    </source>
</evidence>